<keyword evidence="2" id="KW-1185">Reference proteome</keyword>
<accession>A0A2P4P256</accession>
<reference evidence="1 2" key="2">
    <citation type="journal article" date="2018" name="New Phytol.">
        <title>High intraspecific genome diversity in the model arbuscular mycorrhizal symbiont Rhizophagus irregularis.</title>
        <authorList>
            <person name="Chen E.C.H."/>
            <person name="Morin E."/>
            <person name="Beaudet D."/>
            <person name="Noel J."/>
            <person name="Yildirir G."/>
            <person name="Ndikumana S."/>
            <person name="Charron P."/>
            <person name="St-Onge C."/>
            <person name="Giorgi J."/>
            <person name="Kruger M."/>
            <person name="Marton T."/>
            <person name="Ropars J."/>
            <person name="Grigoriev I.V."/>
            <person name="Hainaut M."/>
            <person name="Henrissat B."/>
            <person name="Roux C."/>
            <person name="Martin F."/>
            <person name="Corradi N."/>
        </authorList>
    </citation>
    <scope>NUCLEOTIDE SEQUENCE [LARGE SCALE GENOMIC DNA]</scope>
    <source>
        <strain evidence="1 2">DAOM 197198</strain>
    </source>
</reference>
<evidence type="ECO:0000313" key="1">
    <source>
        <dbReference type="EMBL" id="POG59467.1"/>
    </source>
</evidence>
<evidence type="ECO:0000313" key="2">
    <source>
        <dbReference type="Proteomes" id="UP000018888"/>
    </source>
</evidence>
<name>A0A2P4P256_RHIID</name>
<dbReference type="VEuPathDB" id="FungiDB:RhiirFUN_020528"/>
<sequence>MADSNQSTNGNHARTFEQKKHDSIICSIAKTFKHWIRLDQGKNERPSWKSKKEEFELYCRNLNLYLRDQVVNEDLREKWSELIESQEEKDSQEVQTLWKGVMSNTGGITFYYFMDDLKKDLEHNMETVLDEEKEELDNQILLQEVKDRYETLASESTYEIICRISEKMKSIDLAKLSFNNPLLSFILDLDRIDPIINDLIPKSLLEEASQYENVRNWKGFTTEFIKWIDNLLNDWIAQYRIGDFLYEFLYGEAASPPYQSTTVRTEGNRWKLIHFMSRSVRRAKEKLVSQFSNIADGDLMDDVRNIPRFGMLLYGTNLKILYYDKSKYRFGVITTLMNIQLPLHSQVDKNLVKNYLIGLVIFRRGILGAIEGMKKLSERCNNHMIAQQNNLYIICNDDDEKEDIYPSPQRMKRVKLNNAIY</sequence>
<protein>
    <submittedName>
        <fullName evidence="1">Uncharacterized protein</fullName>
    </submittedName>
</protein>
<proteinExistence type="predicted"/>
<dbReference type="AlphaFoldDB" id="A0A2P4P256"/>
<gene>
    <name evidence="1" type="ORF">GLOIN_2v1487791</name>
</gene>
<organism evidence="1 2">
    <name type="scientific">Rhizophagus irregularis (strain DAOM 181602 / DAOM 197198 / MUCL 43194)</name>
    <name type="common">Arbuscular mycorrhizal fungus</name>
    <name type="synonym">Glomus intraradices</name>
    <dbReference type="NCBI Taxonomy" id="747089"/>
    <lineage>
        <taxon>Eukaryota</taxon>
        <taxon>Fungi</taxon>
        <taxon>Fungi incertae sedis</taxon>
        <taxon>Mucoromycota</taxon>
        <taxon>Glomeromycotina</taxon>
        <taxon>Glomeromycetes</taxon>
        <taxon>Glomerales</taxon>
        <taxon>Glomeraceae</taxon>
        <taxon>Rhizophagus</taxon>
    </lineage>
</organism>
<dbReference type="Proteomes" id="UP000018888">
    <property type="component" value="Unassembled WGS sequence"/>
</dbReference>
<reference evidence="1 2" key="1">
    <citation type="journal article" date="2013" name="Proc. Natl. Acad. Sci. U.S.A.">
        <title>Genome of an arbuscular mycorrhizal fungus provides insight into the oldest plant symbiosis.</title>
        <authorList>
            <person name="Tisserant E."/>
            <person name="Malbreil M."/>
            <person name="Kuo A."/>
            <person name="Kohler A."/>
            <person name="Symeonidi A."/>
            <person name="Balestrini R."/>
            <person name="Charron P."/>
            <person name="Duensing N."/>
            <person name="Frei Dit Frey N."/>
            <person name="Gianinazzi-Pearson V."/>
            <person name="Gilbert L.B."/>
            <person name="Handa Y."/>
            <person name="Herr J.R."/>
            <person name="Hijri M."/>
            <person name="Koul R."/>
            <person name="Kawaguchi M."/>
            <person name="Krajinski F."/>
            <person name="Lammers P.J."/>
            <person name="Masclaux F.G."/>
            <person name="Murat C."/>
            <person name="Morin E."/>
            <person name="Ndikumana S."/>
            <person name="Pagni M."/>
            <person name="Petitpierre D."/>
            <person name="Requena N."/>
            <person name="Rosikiewicz P."/>
            <person name="Riley R."/>
            <person name="Saito K."/>
            <person name="San Clemente H."/>
            <person name="Shapiro H."/>
            <person name="van Tuinen D."/>
            <person name="Becard G."/>
            <person name="Bonfante P."/>
            <person name="Paszkowski U."/>
            <person name="Shachar-Hill Y.Y."/>
            <person name="Tuskan G.A."/>
            <person name="Young P.W."/>
            <person name="Sanders I.R."/>
            <person name="Henrissat B."/>
            <person name="Rensing S.A."/>
            <person name="Grigoriev I.V."/>
            <person name="Corradi N."/>
            <person name="Roux C."/>
            <person name="Martin F."/>
        </authorList>
    </citation>
    <scope>NUCLEOTIDE SEQUENCE [LARGE SCALE GENOMIC DNA]</scope>
    <source>
        <strain evidence="1 2">DAOM 197198</strain>
    </source>
</reference>
<dbReference type="EMBL" id="AUPC02000448">
    <property type="protein sequence ID" value="POG59467.1"/>
    <property type="molecule type" value="Genomic_DNA"/>
</dbReference>
<comment type="caution">
    <text evidence="1">The sequence shown here is derived from an EMBL/GenBank/DDBJ whole genome shotgun (WGS) entry which is preliminary data.</text>
</comment>